<evidence type="ECO:0000256" key="1">
    <source>
        <dbReference type="SAM" id="MobiDB-lite"/>
    </source>
</evidence>
<reference evidence="2 3" key="1">
    <citation type="journal article" date="2019" name="Int. J. Syst. Evol. Microbiol.">
        <title>The Global Catalogue of Microorganisms (GCM) 10K type strain sequencing project: providing services to taxonomists for standard genome sequencing and annotation.</title>
        <authorList>
            <consortium name="The Broad Institute Genomics Platform"/>
            <consortium name="The Broad Institute Genome Sequencing Center for Infectious Disease"/>
            <person name="Wu L."/>
            <person name="Ma J."/>
        </authorList>
    </citation>
    <scope>NUCLEOTIDE SEQUENCE [LARGE SCALE GENOMIC DNA]</scope>
    <source>
        <strain evidence="2 3">JCM 3106</strain>
    </source>
</reference>
<name>A0ABN3XXC7_9ACTN</name>
<organism evidence="2 3">
    <name type="scientific">Streptosporangium longisporum</name>
    <dbReference type="NCBI Taxonomy" id="46187"/>
    <lineage>
        <taxon>Bacteria</taxon>
        <taxon>Bacillati</taxon>
        <taxon>Actinomycetota</taxon>
        <taxon>Actinomycetes</taxon>
        <taxon>Streptosporangiales</taxon>
        <taxon>Streptosporangiaceae</taxon>
        <taxon>Streptosporangium</taxon>
    </lineage>
</organism>
<proteinExistence type="predicted"/>
<feature type="compositionally biased region" description="Basic and acidic residues" evidence="1">
    <location>
        <begin position="18"/>
        <end position="56"/>
    </location>
</feature>
<comment type="caution">
    <text evidence="2">The sequence shown here is derived from an EMBL/GenBank/DDBJ whole genome shotgun (WGS) entry which is preliminary data.</text>
</comment>
<evidence type="ECO:0000313" key="2">
    <source>
        <dbReference type="EMBL" id="GAA3003406.1"/>
    </source>
</evidence>
<protein>
    <submittedName>
        <fullName evidence="2">Uncharacterized protein</fullName>
    </submittedName>
</protein>
<feature type="region of interest" description="Disordered" evidence="1">
    <location>
        <begin position="1"/>
        <end position="65"/>
    </location>
</feature>
<accession>A0ABN3XXC7</accession>
<keyword evidence="3" id="KW-1185">Reference proteome</keyword>
<gene>
    <name evidence="2" type="ORF">GCM10017559_26020</name>
</gene>
<sequence>MFNGRIPGSGPDATRPGVVEDRDADRDAGNRDGERDDGNRSEGNRAEGDPAREDRPGKHRQIRLR</sequence>
<evidence type="ECO:0000313" key="3">
    <source>
        <dbReference type="Proteomes" id="UP001499930"/>
    </source>
</evidence>
<dbReference type="EMBL" id="BAAAWD010000006">
    <property type="protein sequence ID" value="GAA3003406.1"/>
    <property type="molecule type" value="Genomic_DNA"/>
</dbReference>
<dbReference type="Proteomes" id="UP001499930">
    <property type="component" value="Unassembled WGS sequence"/>
</dbReference>